<reference evidence="1 2" key="1">
    <citation type="journal article" date="2018" name="Front. Plant Sci.">
        <title>Red Clover (Trifolium pratense) and Zigzag Clover (T. medium) - A Picture of Genomic Similarities and Differences.</title>
        <authorList>
            <person name="Dluhosova J."/>
            <person name="Istvanek J."/>
            <person name="Nedelnik J."/>
            <person name="Repkova J."/>
        </authorList>
    </citation>
    <scope>NUCLEOTIDE SEQUENCE [LARGE SCALE GENOMIC DNA]</scope>
    <source>
        <strain evidence="2">cv. 10/8</strain>
        <tissue evidence="1">Leaf</tissue>
    </source>
</reference>
<dbReference type="Proteomes" id="UP000265520">
    <property type="component" value="Unassembled WGS sequence"/>
</dbReference>
<dbReference type="EMBL" id="LXQA010853379">
    <property type="protein sequence ID" value="MCI74103.1"/>
    <property type="molecule type" value="Genomic_DNA"/>
</dbReference>
<evidence type="ECO:0000313" key="1">
    <source>
        <dbReference type="EMBL" id="MCI74103.1"/>
    </source>
</evidence>
<sequence length="39" mass="4212">MGVQTREGIFVEDNDDTLEIREVSLIGLEETDASSAVAT</sequence>
<protein>
    <submittedName>
        <fullName evidence="1">Uncharacterized protein</fullName>
    </submittedName>
</protein>
<accession>A0A392UKE5</accession>
<dbReference type="AlphaFoldDB" id="A0A392UKE5"/>
<name>A0A392UKE5_9FABA</name>
<organism evidence="1 2">
    <name type="scientific">Trifolium medium</name>
    <dbReference type="NCBI Taxonomy" id="97028"/>
    <lineage>
        <taxon>Eukaryota</taxon>
        <taxon>Viridiplantae</taxon>
        <taxon>Streptophyta</taxon>
        <taxon>Embryophyta</taxon>
        <taxon>Tracheophyta</taxon>
        <taxon>Spermatophyta</taxon>
        <taxon>Magnoliopsida</taxon>
        <taxon>eudicotyledons</taxon>
        <taxon>Gunneridae</taxon>
        <taxon>Pentapetalae</taxon>
        <taxon>rosids</taxon>
        <taxon>fabids</taxon>
        <taxon>Fabales</taxon>
        <taxon>Fabaceae</taxon>
        <taxon>Papilionoideae</taxon>
        <taxon>50 kb inversion clade</taxon>
        <taxon>NPAAA clade</taxon>
        <taxon>Hologalegina</taxon>
        <taxon>IRL clade</taxon>
        <taxon>Trifolieae</taxon>
        <taxon>Trifolium</taxon>
    </lineage>
</organism>
<evidence type="ECO:0000313" key="2">
    <source>
        <dbReference type="Proteomes" id="UP000265520"/>
    </source>
</evidence>
<proteinExistence type="predicted"/>
<keyword evidence="2" id="KW-1185">Reference proteome</keyword>
<feature type="non-terminal residue" evidence="1">
    <location>
        <position position="39"/>
    </location>
</feature>
<comment type="caution">
    <text evidence="1">The sequence shown here is derived from an EMBL/GenBank/DDBJ whole genome shotgun (WGS) entry which is preliminary data.</text>
</comment>